<dbReference type="GO" id="GO:0006261">
    <property type="term" value="P:DNA-templated DNA replication"/>
    <property type="evidence" value="ECO:0007669"/>
    <property type="project" value="TreeGrafter"/>
</dbReference>
<dbReference type="Proteomes" id="UP000483379">
    <property type="component" value="Unassembled WGS sequence"/>
</dbReference>
<evidence type="ECO:0000313" key="9">
    <source>
        <dbReference type="EMBL" id="NEV60769.1"/>
    </source>
</evidence>
<dbReference type="RefSeq" id="WP_164450807.1">
    <property type="nucleotide sequence ID" value="NZ_JAAIJQ010000004.1"/>
</dbReference>
<dbReference type="GO" id="GO:0009360">
    <property type="term" value="C:DNA polymerase III complex"/>
    <property type="evidence" value="ECO:0007669"/>
    <property type="project" value="InterPro"/>
</dbReference>
<dbReference type="EC" id="2.7.7.7" evidence="1"/>
<proteinExistence type="predicted"/>
<reference evidence="9 10" key="1">
    <citation type="submission" date="2020-02" db="EMBL/GenBank/DDBJ databases">
        <title>Genome sequences of Thiorhodococcus mannitoliphagus and Thiorhodococcus minor, purple sulfur photosynthetic bacteria in the gammaproteobacterial family, Chromatiaceae.</title>
        <authorList>
            <person name="Aviles F.A."/>
            <person name="Meyer T.E."/>
            <person name="Kyndt J.A."/>
        </authorList>
    </citation>
    <scope>NUCLEOTIDE SEQUENCE [LARGE SCALE GENOMIC DNA]</scope>
    <source>
        <strain evidence="9 10">DSM 11518</strain>
    </source>
</reference>
<evidence type="ECO:0000256" key="5">
    <source>
        <dbReference type="ARBA" id="ARBA00022705"/>
    </source>
</evidence>
<evidence type="ECO:0000256" key="1">
    <source>
        <dbReference type="ARBA" id="ARBA00012417"/>
    </source>
</evidence>
<evidence type="ECO:0000256" key="2">
    <source>
        <dbReference type="ARBA" id="ARBA00014363"/>
    </source>
</evidence>
<dbReference type="NCBIfam" id="TIGR00678">
    <property type="entry name" value="holB"/>
    <property type="match status" value="1"/>
</dbReference>
<dbReference type="Pfam" id="PF09115">
    <property type="entry name" value="DNApol3-delta_C"/>
    <property type="match status" value="1"/>
</dbReference>
<keyword evidence="4 9" id="KW-0548">Nucleotidyltransferase</keyword>
<dbReference type="SUPFAM" id="SSF52540">
    <property type="entry name" value="P-loop containing nucleoside triphosphate hydrolases"/>
    <property type="match status" value="1"/>
</dbReference>
<comment type="caution">
    <text evidence="9">The sequence shown here is derived from an EMBL/GenBank/DDBJ whole genome shotgun (WGS) entry which is preliminary data.</text>
</comment>
<dbReference type="InterPro" id="IPR050238">
    <property type="entry name" value="DNA_Rep/Repair_Clamp_Loader"/>
</dbReference>
<dbReference type="AlphaFoldDB" id="A0A6M0JUD0"/>
<dbReference type="InterPro" id="IPR015199">
    <property type="entry name" value="DNA_pol_III_delta_C"/>
</dbReference>
<evidence type="ECO:0000256" key="6">
    <source>
        <dbReference type="ARBA" id="ARBA00022932"/>
    </source>
</evidence>
<dbReference type="GO" id="GO:0003887">
    <property type="term" value="F:DNA-directed DNA polymerase activity"/>
    <property type="evidence" value="ECO:0007669"/>
    <property type="project" value="UniProtKB-KW"/>
</dbReference>
<dbReference type="PANTHER" id="PTHR11669:SF8">
    <property type="entry name" value="DNA POLYMERASE III SUBUNIT DELTA"/>
    <property type="match status" value="1"/>
</dbReference>
<dbReference type="Gene3D" id="1.20.272.10">
    <property type="match status" value="1"/>
</dbReference>
<gene>
    <name evidence="9" type="primary">holB</name>
    <name evidence="9" type="ORF">G3446_02465</name>
</gene>
<dbReference type="GO" id="GO:0008408">
    <property type="term" value="F:3'-5' exonuclease activity"/>
    <property type="evidence" value="ECO:0007669"/>
    <property type="project" value="InterPro"/>
</dbReference>
<dbReference type="InterPro" id="IPR004622">
    <property type="entry name" value="DNA_pol_HolB"/>
</dbReference>
<name>A0A6M0JUD0_9GAMM</name>
<keyword evidence="5" id="KW-0235">DNA replication</keyword>
<evidence type="ECO:0000256" key="7">
    <source>
        <dbReference type="ARBA" id="ARBA00049244"/>
    </source>
</evidence>
<organism evidence="9 10">
    <name type="scientific">Thiorhodococcus minor</name>
    <dbReference type="NCBI Taxonomy" id="57489"/>
    <lineage>
        <taxon>Bacteria</taxon>
        <taxon>Pseudomonadati</taxon>
        <taxon>Pseudomonadota</taxon>
        <taxon>Gammaproteobacteria</taxon>
        <taxon>Chromatiales</taxon>
        <taxon>Chromatiaceae</taxon>
        <taxon>Thiorhodococcus</taxon>
    </lineage>
</organism>
<keyword evidence="10" id="KW-1185">Reference proteome</keyword>
<dbReference type="Gene3D" id="3.40.50.300">
    <property type="entry name" value="P-loop containing nucleotide triphosphate hydrolases"/>
    <property type="match status" value="1"/>
</dbReference>
<evidence type="ECO:0000259" key="8">
    <source>
        <dbReference type="Pfam" id="PF09115"/>
    </source>
</evidence>
<protein>
    <recommendedName>
        <fullName evidence="2">DNA polymerase III subunit delta'</fullName>
        <ecNumber evidence="1">2.7.7.7</ecNumber>
    </recommendedName>
</protein>
<evidence type="ECO:0000313" key="10">
    <source>
        <dbReference type="Proteomes" id="UP000483379"/>
    </source>
</evidence>
<dbReference type="PANTHER" id="PTHR11669">
    <property type="entry name" value="REPLICATION FACTOR C / DNA POLYMERASE III GAMMA-TAU SUBUNIT"/>
    <property type="match status" value="1"/>
</dbReference>
<dbReference type="GO" id="GO:0003677">
    <property type="term" value="F:DNA binding"/>
    <property type="evidence" value="ECO:0007669"/>
    <property type="project" value="InterPro"/>
</dbReference>
<sequence length="342" mass="37364">MADNKRIPETSPLPWAREVWAQLQGARQAGRLAHGLLFSGPKGVGKRHLVACLAQSLLCRSPGPDGNACGQCADCLLLAAGNHPDLIRVGPDPESKSGEIAIGVVRLFAERESLTPSRAAWKVALIDPADRLNASAANALLKTLEEPAGQTILCLVGERMGDLPATIRSRCLQLKVPTPTEEVALDWLRTQSARQDWPLRLRLAHGAPLRALAEYDDALMEQRRARLQGFLDLAAGRVDPLSEAAAWHKFGDKLILEWLASWICDVLRLMVDGEAVRLDSPDQRSAFAALAQRIDPASAHRLLKRVIDGRPLLEANVNHQLLLESLAIDWLRVSQGGNARRP</sequence>
<keyword evidence="3 9" id="KW-0808">Transferase</keyword>
<comment type="catalytic activity">
    <reaction evidence="7">
        <text>DNA(n) + a 2'-deoxyribonucleoside 5'-triphosphate = DNA(n+1) + diphosphate</text>
        <dbReference type="Rhea" id="RHEA:22508"/>
        <dbReference type="Rhea" id="RHEA-COMP:17339"/>
        <dbReference type="Rhea" id="RHEA-COMP:17340"/>
        <dbReference type="ChEBI" id="CHEBI:33019"/>
        <dbReference type="ChEBI" id="CHEBI:61560"/>
        <dbReference type="ChEBI" id="CHEBI:173112"/>
        <dbReference type="EC" id="2.7.7.7"/>
    </reaction>
</comment>
<evidence type="ECO:0000256" key="3">
    <source>
        <dbReference type="ARBA" id="ARBA00022679"/>
    </source>
</evidence>
<keyword evidence="6" id="KW-0239">DNA-directed DNA polymerase</keyword>
<feature type="domain" description="DNA polymerase III delta subunit C-terminal" evidence="8">
    <location>
        <begin position="219"/>
        <end position="330"/>
    </location>
</feature>
<dbReference type="Pfam" id="PF13177">
    <property type="entry name" value="DNA_pol3_delta2"/>
    <property type="match status" value="1"/>
</dbReference>
<dbReference type="InterPro" id="IPR027417">
    <property type="entry name" value="P-loop_NTPase"/>
</dbReference>
<accession>A0A6M0JUD0</accession>
<evidence type="ECO:0000256" key="4">
    <source>
        <dbReference type="ARBA" id="ARBA00022695"/>
    </source>
</evidence>
<dbReference type="EMBL" id="JAAIJQ010000004">
    <property type="protein sequence ID" value="NEV60769.1"/>
    <property type="molecule type" value="Genomic_DNA"/>
</dbReference>